<reference evidence="1" key="1">
    <citation type="submission" date="2024-05" db="EMBL/GenBank/DDBJ databases">
        <title>Planctomycetes of the genus Singulisphaera possess chitinolytic capabilities.</title>
        <authorList>
            <person name="Ivanova A."/>
        </authorList>
    </citation>
    <scope>NUCLEOTIDE SEQUENCE</scope>
    <source>
        <strain evidence="1">Ch08T</strain>
    </source>
</reference>
<protein>
    <submittedName>
        <fullName evidence="1">Uncharacterized protein</fullName>
    </submittedName>
</protein>
<name>A0AAU7CSC1_9BACT</name>
<sequence length="136" mass="14937">METPPSLDHSTPSESVTRCRKLAKFLNAGRITFEEYASNVTLGAVYGSIDDIPACVATVPAGVAAPYADYVRTFLEPVDFMPCPRPFLAGGPSEEAVEEAKRRLRPKYLRLYQLVVRERPGGLASREKDCDTGSQQ</sequence>
<dbReference type="EMBL" id="CP155447">
    <property type="protein sequence ID" value="XBH07850.1"/>
    <property type="molecule type" value="Genomic_DNA"/>
</dbReference>
<dbReference type="RefSeq" id="WP_406700687.1">
    <property type="nucleotide sequence ID" value="NZ_CP155447.1"/>
</dbReference>
<organism evidence="1">
    <name type="scientific">Singulisphaera sp. Ch08</name>
    <dbReference type="NCBI Taxonomy" id="3120278"/>
    <lineage>
        <taxon>Bacteria</taxon>
        <taxon>Pseudomonadati</taxon>
        <taxon>Planctomycetota</taxon>
        <taxon>Planctomycetia</taxon>
        <taxon>Isosphaerales</taxon>
        <taxon>Isosphaeraceae</taxon>
        <taxon>Singulisphaera</taxon>
    </lineage>
</organism>
<evidence type="ECO:0000313" key="1">
    <source>
        <dbReference type="EMBL" id="XBH07850.1"/>
    </source>
</evidence>
<accession>A0AAU7CSC1</accession>
<dbReference type="AlphaFoldDB" id="A0AAU7CSC1"/>
<gene>
    <name evidence="1" type="ORF">V5E97_18005</name>
</gene>
<proteinExistence type="predicted"/>